<feature type="transmembrane region" description="Helical" evidence="7">
    <location>
        <begin position="270"/>
        <end position="288"/>
    </location>
</feature>
<evidence type="ECO:0000259" key="8">
    <source>
        <dbReference type="Pfam" id="PF00892"/>
    </source>
</evidence>
<feature type="domain" description="EamA" evidence="8">
    <location>
        <begin position="154"/>
        <end position="285"/>
    </location>
</feature>
<evidence type="ECO:0000313" key="9">
    <source>
        <dbReference type="EMBL" id="HJB39841.1"/>
    </source>
</evidence>
<dbReference type="PANTHER" id="PTHR42920">
    <property type="entry name" value="OS03G0707200 PROTEIN-RELATED"/>
    <property type="match status" value="1"/>
</dbReference>
<reference evidence="9" key="2">
    <citation type="submission" date="2021-04" db="EMBL/GenBank/DDBJ databases">
        <authorList>
            <person name="Gilroy R."/>
        </authorList>
    </citation>
    <scope>NUCLEOTIDE SEQUENCE</scope>
    <source>
        <strain evidence="9">ChiBcec8-14828</strain>
    </source>
</reference>
<accession>A0A9D2M392</accession>
<dbReference type="SUPFAM" id="SSF103481">
    <property type="entry name" value="Multidrug resistance efflux transporter EmrE"/>
    <property type="match status" value="2"/>
</dbReference>
<sequence length="299" mass="32318">MKQHFNQLRGSMLLLLTSMIWGAAFVAQSAGMDYIGPFTFNGLRMLMGAAVLLPFLLKRRTGTPAAASERKTLLTGGILCGIALFIGSTLQQIGIVDTTAGKAGFITAMYVVLVPVMGVFVGHKQPWLVWLGVALSAVGMYFLCVHESLSLNQGDLMVLAGAVGFSFHILLIDRYSAHVDGVKLSCLQFFVAGVLGLVCMFLFETPQISQIFAAWLPLLYAGVFSCGVAYTLQILGQRDTDPTIASMILCLEAVFSVIFSWFLLGERLSAREIFGCVLIFAAILLAQLKGKAQEPKTES</sequence>
<gene>
    <name evidence="9" type="ORF">H9943_05535</name>
</gene>
<dbReference type="Gene3D" id="1.10.3730.20">
    <property type="match status" value="1"/>
</dbReference>
<dbReference type="InterPro" id="IPR037185">
    <property type="entry name" value="EmrE-like"/>
</dbReference>
<evidence type="ECO:0000256" key="7">
    <source>
        <dbReference type="SAM" id="Phobius"/>
    </source>
</evidence>
<feature type="transmembrane region" description="Helical" evidence="7">
    <location>
        <begin position="244"/>
        <end position="264"/>
    </location>
</feature>
<feature type="transmembrane region" description="Helical" evidence="7">
    <location>
        <begin position="209"/>
        <end position="232"/>
    </location>
</feature>
<reference evidence="9" key="1">
    <citation type="journal article" date="2021" name="PeerJ">
        <title>Extensive microbial diversity within the chicken gut microbiome revealed by metagenomics and culture.</title>
        <authorList>
            <person name="Gilroy R."/>
            <person name="Ravi A."/>
            <person name="Getino M."/>
            <person name="Pursley I."/>
            <person name="Horton D.L."/>
            <person name="Alikhan N.F."/>
            <person name="Baker D."/>
            <person name="Gharbi K."/>
            <person name="Hall N."/>
            <person name="Watson M."/>
            <person name="Adriaenssens E.M."/>
            <person name="Foster-Nyarko E."/>
            <person name="Jarju S."/>
            <person name="Secka A."/>
            <person name="Antonio M."/>
            <person name="Oren A."/>
            <person name="Chaudhuri R.R."/>
            <person name="La Ragione R."/>
            <person name="Hildebrand F."/>
            <person name="Pallen M.J."/>
        </authorList>
    </citation>
    <scope>NUCLEOTIDE SEQUENCE</scope>
    <source>
        <strain evidence="9">ChiBcec8-14828</strain>
    </source>
</reference>
<feature type="transmembrane region" description="Helical" evidence="7">
    <location>
        <begin position="156"/>
        <end position="172"/>
    </location>
</feature>
<feature type="transmembrane region" description="Helical" evidence="7">
    <location>
        <begin position="39"/>
        <end position="57"/>
    </location>
</feature>
<evidence type="ECO:0000256" key="6">
    <source>
        <dbReference type="ARBA" id="ARBA00023136"/>
    </source>
</evidence>
<protein>
    <submittedName>
        <fullName evidence="9">DMT family transporter</fullName>
    </submittedName>
</protein>
<feature type="transmembrane region" description="Helical" evidence="7">
    <location>
        <begin position="73"/>
        <end position="94"/>
    </location>
</feature>
<dbReference type="GO" id="GO:0005886">
    <property type="term" value="C:plasma membrane"/>
    <property type="evidence" value="ECO:0007669"/>
    <property type="project" value="UniProtKB-SubCell"/>
</dbReference>
<keyword evidence="4 7" id="KW-0812">Transmembrane</keyword>
<evidence type="ECO:0000256" key="2">
    <source>
        <dbReference type="ARBA" id="ARBA00007362"/>
    </source>
</evidence>
<feature type="transmembrane region" description="Helical" evidence="7">
    <location>
        <begin position="184"/>
        <end position="203"/>
    </location>
</feature>
<feature type="transmembrane region" description="Helical" evidence="7">
    <location>
        <begin position="100"/>
        <end position="120"/>
    </location>
</feature>
<evidence type="ECO:0000256" key="3">
    <source>
        <dbReference type="ARBA" id="ARBA00022475"/>
    </source>
</evidence>
<keyword evidence="6 7" id="KW-0472">Membrane</keyword>
<keyword evidence="3" id="KW-1003">Cell membrane</keyword>
<dbReference type="Pfam" id="PF00892">
    <property type="entry name" value="EamA"/>
    <property type="match status" value="2"/>
</dbReference>
<dbReference type="InterPro" id="IPR000620">
    <property type="entry name" value="EamA_dom"/>
</dbReference>
<evidence type="ECO:0000256" key="5">
    <source>
        <dbReference type="ARBA" id="ARBA00022989"/>
    </source>
</evidence>
<comment type="similarity">
    <text evidence="2">Belongs to the EamA transporter family.</text>
</comment>
<dbReference type="Proteomes" id="UP000824209">
    <property type="component" value="Unassembled WGS sequence"/>
</dbReference>
<evidence type="ECO:0000313" key="10">
    <source>
        <dbReference type="Proteomes" id="UP000824209"/>
    </source>
</evidence>
<dbReference type="PANTHER" id="PTHR42920:SF5">
    <property type="entry name" value="EAMA DOMAIN-CONTAINING PROTEIN"/>
    <property type="match status" value="1"/>
</dbReference>
<keyword evidence="5 7" id="KW-1133">Transmembrane helix</keyword>
<evidence type="ECO:0000256" key="1">
    <source>
        <dbReference type="ARBA" id="ARBA00004651"/>
    </source>
</evidence>
<feature type="transmembrane region" description="Helical" evidence="7">
    <location>
        <begin position="127"/>
        <end position="144"/>
    </location>
</feature>
<proteinExistence type="inferred from homology"/>
<comment type="caution">
    <text evidence="9">The sequence shown here is derived from an EMBL/GenBank/DDBJ whole genome shotgun (WGS) entry which is preliminary data.</text>
</comment>
<feature type="domain" description="EamA" evidence="8">
    <location>
        <begin position="9"/>
        <end position="143"/>
    </location>
</feature>
<dbReference type="InterPro" id="IPR051258">
    <property type="entry name" value="Diverse_Substrate_Transporter"/>
</dbReference>
<organism evidence="9 10">
    <name type="scientific">Candidatus Ruthenibacterium avium</name>
    <dbReference type="NCBI Taxonomy" id="2838751"/>
    <lineage>
        <taxon>Bacteria</taxon>
        <taxon>Bacillati</taxon>
        <taxon>Bacillota</taxon>
        <taxon>Clostridia</taxon>
        <taxon>Eubacteriales</taxon>
        <taxon>Oscillospiraceae</taxon>
        <taxon>Ruthenibacterium</taxon>
    </lineage>
</organism>
<evidence type="ECO:0000256" key="4">
    <source>
        <dbReference type="ARBA" id="ARBA00022692"/>
    </source>
</evidence>
<comment type="subcellular location">
    <subcellularLocation>
        <location evidence="1">Cell membrane</location>
        <topology evidence="1">Multi-pass membrane protein</topology>
    </subcellularLocation>
</comment>
<dbReference type="EMBL" id="DWYA01000052">
    <property type="protein sequence ID" value="HJB39841.1"/>
    <property type="molecule type" value="Genomic_DNA"/>
</dbReference>
<name>A0A9D2M392_9FIRM</name>
<dbReference type="AlphaFoldDB" id="A0A9D2M392"/>